<dbReference type="RefSeq" id="WP_322610238.1">
    <property type="nucleotide sequence ID" value="NZ_JARVCO010000012.1"/>
</dbReference>
<name>A0ABU5N1Y7_9BACT</name>
<dbReference type="InterPro" id="IPR050738">
    <property type="entry name" value="Sulfatase"/>
</dbReference>
<proteinExistence type="inferred from homology"/>
<evidence type="ECO:0000313" key="6">
    <source>
        <dbReference type="Proteomes" id="UP001290861"/>
    </source>
</evidence>
<gene>
    <name evidence="5" type="ORF">P9H32_17695</name>
</gene>
<dbReference type="InterPro" id="IPR000917">
    <property type="entry name" value="Sulfatase_N"/>
</dbReference>
<comment type="caution">
    <text evidence="5">The sequence shown here is derived from an EMBL/GenBank/DDBJ whole genome shotgun (WGS) entry which is preliminary data.</text>
</comment>
<evidence type="ECO:0000256" key="3">
    <source>
        <dbReference type="SAM" id="SignalP"/>
    </source>
</evidence>
<dbReference type="Gene3D" id="3.30.1120.10">
    <property type="match status" value="1"/>
</dbReference>
<organism evidence="5 6">
    <name type="scientific">Pontiella agarivorans</name>
    <dbReference type="NCBI Taxonomy" id="3038953"/>
    <lineage>
        <taxon>Bacteria</taxon>
        <taxon>Pseudomonadati</taxon>
        <taxon>Kiritimatiellota</taxon>
        <taxon>Kiritimatiellia</taxon>
        <taxon>Kiritimatiellales</taxon>
        <taxon>Pontiellaceae</taxon>
        <taxon>Pontiella</taxon>
    </lineage>
</organism>
<dbReference type="InterPro" id="IPR017850">
    <property type="entry name" value="Alkaline_phosphatase_core_sf"/>
</dbReference>
<keyword evidence="3" id="KW-0732">Signal</keyword>
<evidence type="ECO:0000256" key="2">
    <source>
        <dbReference type="ARBA" id="ARBA00022801"/>
    </source>
</evidence>
<dbReference type="Proteomes" id="UP001290861">
    <property type="component" value="Unassembled WGS sequence"/>
</dbReference>
<feature type="signal peptide" evidence="3">
    <location>
        <begin position="1"/>
        <end position="21"/>
    </location>
</feature>
<accession>A0ABU5N1Y7</accession>
<dbReference type="PANTHER" id="PTHR42693">
    <property type="entry name" value="ARYLSULFATASE FAMILY MEMBER"/>
    <property type="match status" value="1"/>
</dbReference>
<evidence type="ECO:0000259" key="4">
    <source>
        <dbReference type="Pfam" id="PF00884"/>
    </source>
</evidence>
<feature type="domain" description="Sulfatase N-terminal" evidence="4">
    <location>
        <begin position="31"/>
        <end position="360"/>
    </location>
</feature>
<evidence type="ECO:0000313" key="5">
    <source>
        <dbReference type="EMBL" id="MDZ8120464.1"/>
    </source>
</evidence>
<sequence>MKKLVILIFLSVGFFASNVCAERTDESTVLPNIIYILADDLGYGDLSCYGQKKFQTPNIDALAEKGMTFTQHYSGSTVCAPSRCSLLTGLHQGYAAVRGNLERPPEGQMPMLKGTYTMAEHLKKAGYRTGIFGKWGLGYPGSTSDPLNVGFDRFYGYNCQYMAHSYYPAWLWSDTERDFLWGNVGSFHKDYAPDFIHKETLDFIRENKDRPFFVYYALVQPHADMIAPEEYMNKYRGKYLPESSYDGGYYCAQPEGHAAFVAMVDIMDTYVGEVMVELETLGIAQHTLVIFASDNGAHSTGGHDAAYFNSTGGFRGKKRDLYEGGVRVPMIATWPGKIKAGSESDHISAFWDFLPTVAEIVKVPLTVKTDGISILPTLLDQPGQQRHDNLYWEFHARGGRVALRKGKWKAVRYNVTQDPDSTLELYDLSTDPTESRNLAGLYPEVVAEMDAIIRKSRTPSPHPEFNFPSLKK</sequence>
<keyword evidence="2" id="KW-0378">Hydrolase</keyword>
<evidence type="ECO:0000256" key="1">
    <source>
        <dbReference type="ARBA" id="ARBA00008779"/>
    </source>
</evidence>
<reference evidence="5 6" key="1">
    <citation type="journal article" date="2024" name="Appl. Environ. Microbiol.">
        <title>Pontiella agarivorans sp. nov., a novel marine anaerobic bacterium capable of degrading macroalgal polysaccharides and fixing nitrogen.</title>
        <authorList>
            <person name="Liu N."/>
            <person name="Kivenson V."/>
            <person name="Peng X."/>
            <person name="Cui Z."/>
            <person name="Lankiewicz T.S."/>
            <person name="Gosselin K.M."/>
            <person name="English C.J."/>
            <person name="Blair E.M."/>
            <person name="O'Malley M.A."/>
            <person name="Valentine D.L."/>
        </authorList>
    </citation>
    <scope>NUCLEOTIDE SEQUENCE [LARGE SCALE GENOMIC DNA]</scope>
    <source>
        <strain evidence="5 6">NLcol2</strain>
    </source>
</reference>
<comment type="similarity">
    <text evidence="1">Belongs to the sulfatase family.</text>
</comment>
<dbReference type="EMBL" id="JARVCO010000012">
    <property type="protein sequence ID" value="MDZ8120464.1"/>
    <property type="molecule type" value="Genomic_DNA"/>
</dbReference>
<dbReference type="Pfam" id="PF00884">
    <property type="entry name" value="Sulfatase"/>
    <property type="match status" value="1"/>
</dbReference>
<dbReference type="PANTHER" id="PTHR42693:SF53">
    <property type="entry name" value="ENDO-4-O-SULFATASE"/>
    <property type="match status" value="1"/>
</dbReference>
<dbReference type="SUPFAM" id="SSF53649">
    <property type="entry name" value="Alkaline phosphatase-like"/>
    <property type="match status" value="1"/>
</dbReference>
<feature type="chain" id="PRO_5047063134" evidence="3">
    <location>
        <begin position="22"/>
        <end position="472"/>
    </location>
</feature>
<protein>
    <submittedName>
        <fullName evidence="5">Arylsulfatase</fullName>
    </submittedName>
</protein>
<keyword evidence="6" id="KW-1185">Reference proteome</keyword>
<dbReference type="CDD" id="cd16145">
    <property type="entry name" value="ARS_like"/>
    <property type="match status" value="1"/>
</dbReference>
<dbReference type="Gene3D" id="3.40.720.10">
    <property type="entry name" value="Alkaline Phosphatase, subunit A"/>
    <property type="match status" value="1"/>
</dbReference>